<reference evidence="1" key="1">
    <citation type="journal article" date="2022" name="Int. J. Mol. Sci.">
        <title>Draft Genome of Tanacetum Coccineum: Genomic Comparison of Closely Related Tanacetum-Family Plants.</title>
        <authorList>
            <person name="Yamashiro T."/>
            <person name="Shiraishi A."/>
            <person name="Nakayama K."/>
            <person name="Satake H."/>
        </authorList>
    </citation>
    <scope>NUCLEOTIDE SEQUENCE</scope>
</reference>
<dbReference type="EMBL" id="BQNB010013834">
    <property type="protein sequence ID" value="GJT20793.1"/>
    <property type="molecule type" value="Genomic_DNA"/>
</dbReference>
<proteinExistence type="predicted"/>
<organism evidence="1 2">
    <name type="scientific">Tanacetum coccineum</name>
    <dbReference type="NCBI Taxonomy" id="301880"/>
    <lineage>
        <taxon>Eukaryota</taxon>
        <taxon>Viridiplantae</taxon>
        <taxon>Streptophyta</taxon>
        <taxon>Embryophyta</taxon>
        <taxon>Tracheophyta</taxon>
        <taxon>Spermatophyta</taxon>
        <taxon>Magnoliopsida</taxon>
        <taxon>eudicotyledons</taxon>
        <taxon>Gunneridae</taxon>
        <taxon>Pentapetalae</taxon>
        <taxon>asterids</taxon>
        <taxon>campanulids</taxon>
        <taxon>Asterales</taxon>
        <taxon>Asteraceae</taxon>
        <taxon>Asteroideae</taxon>
        <taxon>Anthemideae</taxon>
        <taxon>Anthemidinae</taxon>
        <taxon>Tanacetum</taxon>
    </lineage>
</organism>
<dbReference type="Proteomes" id="UP001151760">
    <property type="component" value="Unassembled WGS sequence"/>
</dbReference>
<reference evidence="1" key="2">
    <citation type="submission" date="2022-01" db="EMBL/GenBank/DDBJ databases">
        <authorList>
            <person name="Yamashiro T."/>
            <person name="Shiraishi A."/>
            <person name="Satake H."/>
            <person name="Nakayama K."/>
        </authorList>
    </citation>
    <scope>NUCLEOTIDE SEQUENCE</scope>
</reference>
<comment type="caution">
    <text evidence="1">The sequence shown here is derived from an EMBL/GenBank/DDBJ whole genome shotgun (WGS) entry which is preliminary data.</text>
</comment>
<protein>
    <submittedName>
        <fullName evidence="1">Uncharacterized protein</fullName>
    </submittedName>
</protein>
<evidence type="ECO:0000313" key="1">
    <source>
        <dbReference type="EMBL" id="GJT20793.1"/>
    </source>
</evidence>
<keyword evidence="2" id="KW-1185">Reference proteome</keyword>
<sequence>MTLHLLCCGKWGRLGHEEKIDGLGERPRKDLRVYCACLPLVRDKIEFRIDLIPGASPVFSLHIPVAPSEMLELSNQLRKILQEKVFIRPSHFTMRSTSAFCPRKKDDRSSFGISSVEMYEEENIPQTEFRRDMGLMSSQSCSILG</sequence>
<evidence type="ECO:0000313" key="2">
    <source>
        <dbReference type="Proteomes" id="UP001151760"/>
    </source>
</evidence>
<accession>A0ABQ5C4C7</accession>
<name>A0ABQ5C4C7_9ASTR</name>
<gene>
    <name evidence="1" type="ORF">Tco_0890730</name>
</gene>
<dbReference type="Gene3D" id="3.10.10.10">
    <property type="entry name" value="HIV Type 1 Reverse Transcriptase, subunit A, domain 1"/>
    <property type="match status" value="1"/>
</dbReference>